<protein>
    <submittedName>
        <fullName evidence="2">Uncharacterized protein</fullName>
    </submittedName>
</protein>
<proteinExistence type="predicted"/>
<evidence type="ECO:0000256" key="1">
    <source>
        <dbReference type="SAM" id="MobiDB-lite"/>
    </source>
</evidence>
<evidence type="ECO:0000313" key="3">
    <source>
        <dbReference type="Proteomes" id="UP001189429"/>
    </source>
</evidence>
<keyword evidence="3" id="KW-1185">Reference proteome</keyword>
<gene>
    <name evidence="2" type="ORF">PCOR1329_LOCUS4333</name>
</gene>
<evidence type="ECO:0000313" key="2">
    <source>
        <dbReference type="EMBL" id="CAK0794270.1"/>
    </source>
</evidence>
<feature type="region of interest" description="Disordered" evidence="1">
    <location>
        <begin position="45"/>
        <end position="91"/>
    </location>
</feature>
<dbReference type="EMBL" id="CAUYUJ010001114">
    <property type="protein sequence ID" value="CAK0794270.1"/>
    <property type="molecule type" value="Genomic_DNA"/>
</dbReference>
<reference evidence="2" key="1">
    <citation type="submission" date="2023-10" db="EMBL/GenBank/DDBJ databases">
        <authorList>
            <person name="Chen Y."/>
            <person name="Shah S."/>
            <person name="Dougan E. K."/>
            <person name="Thang M."/>
            <person name="Chan C."/>
        </authorList>
    </citation>
    <scope>NUCLEOTIDE SEQUENCE [LARGE SCALE GENOMIC DNA]</scope>
</reference>
<sequence length="165" mass="17347">MQCVPARAGRGSGQCWQQGLLCLCETARCTGVTRTWWDESLQMRTRRREEGGSGRGAIGEEEEEEAHCPTGRTGGCTSPRGMGGGPHGAGETRLLRAGASWGCQLGPAGAPAVAAGGSSASGPCRKLEKQLRYHKGRRHLSGNTFTFVSIQLCAGRALRAQTSAC</sequence>
<name>A0ABN9PMH2_9DINO</name>
<accession>A0ABN9PMH2</accession>
<comment type="caution">
    <text evidence="2">The sequence shown here is derived from an EMBL/GenBank/DDBJ whole genome shotgun (WGS) entry which is preliminary data.</text>
</comment>
<dbReference type="Proteomes" id="UP001189429">
    <property type="component" value="Unassembled WGS sequence"/>
</dbReference>
<organism evidence="2 3">
    <name type="scientific">Prorocentrum cordatum</name>
    <dbReference type="NCBI Taxonomy" id="2364126"/>
    <lineage>
        <taxon>Eukaryota</taxon>
        <taxon>Sar</taxon>
        <taxon>Alveolata</taxon>
        <taxon>Dinophyceae</taxon>
        <taxon>Prorocentrales</taxon>
        <taxon>Prorocentraceae</taxon>
        <taxon>Prorocentrum</taxon>
    </lineage>
</organism>